<dbReference type="EMBL" id="JAZDQQ010000032">
    <property type="protein sequence ID" value="MEE1883381.1"/>
    <property type="molecule type" value="Genomic_DNA"/>
</dbReference>
<name>A0ABU7GYK2_9PSED</name>
<organism evidence="1 2">
    <name type="scientific">Pseudomonas soli</name>
    <dbReference type="NCBI Taxonomy" id="1306993"/>
    <lineage>
        <taxon>Bacteria</taxon>
        <taxon>Pseudomonadati</taxon>
        <taxon>Pseudomonadota</taxon>
        <taxon>Gammaproteobacteria</taxon>
        <taxon>Pseudomonadales</taxon>
        <taxon>Pseudomonadaceae</taxon>
        <taxon>Pseudomonas</taxon>
    </lineage>
</organism>
<comment type="caution">
    <text evidence="1">The sequence shown here is derived from an EMBL/GenBank/DDBJ whole genome shotgun (WGS) entry which is preliminary data.</text>
</comment>
<sequence>MSQLPVPRYSPAAAHRFFVFDAMNGDHYYFAAAAERDVYAAHLISTYMDDGWDESVEQVMAGELTHLAQQVNRVERPPADQLDAQGCDAEGRAWQEGWAYYCDYELKSLDAPAVSPADVLPVVAVEGREVVIRITTDCLVHAVTCADRWPASELGDPVAVVDAPVLVADILHELRRDNEWGTNAMHRLFDEAALAAVEAGSLGVDFEQGAQA</sequence>
<accession>A0ABU7GYK2</accession>
<protein>
    <recommendedName>
        <fullName evidence="3">DUF4376 domain-containing protein</fullName>
    </recommendedName>
</protein>
<evidence type="ECO:0000313" key="2">
    <source>
        <dbReference type="Proteomes" id="UP001329505"/>
    </source>
</evidence>
<evidence type="ECO:0000313" key="1">
    <source>
        <dbReference type="EMBL" id="MEE1883381.1"/>
    </source>
</evidence>
<gene>
    <name evidence="1" type="ORF">V0R55_24765</name>
</gene>
<dbReference type="RefSeq" id="WP_330126558.1">
    <property type="nucleotide sequence ID" value="NZ_JAZDQQ010000032.1"/>
</dbReference>
<reference evidence="1 2" key="1">
    <citation type="submission" date="2024-01" db="EMBL/GenBank/DDBJ databases">
        <title>Unpublished Manusciprt.</title>
        <authorList>
            <person name="Duman M."/>
            <person name="Valdes E.G."/>
            <person name="Ajmi N."/>
            <person name="Altun S."/>
            <person name="Saticioglu I.B."/>
        </authorList>
    </citation>
    <scope>NUCLEOTIDE SEQUENCE [LARGE SCALE GENOMIC DNA]</scope>
    <source>
        <strain evidence="1 2">139P</strain>
    </source>
</reference>
<keyword evidence="2" id="KW-1185">Reference proteome</keyword>
<evidence type="ECO:0008006" key="3">
    <source>
        <dbReference type="Google" id="ProtNLM"/>
    </source>
</evidence>
<dbReference type="Proteomes" id="UP001329505">
    <property type="component" value="Unassembled WGS sequence"/>
</dbReference>
<proteinExistence type="predicted"/>